<keyword evidence="1" id="KW-0812">Transmembrane</keyword>
<dbReference type="Pfam" id="PF01124">
    <property type="entry name" value="MAPEG"/>
    <property type="match status" value="1"/>
</dbReference>
<dbReference type="Proteomes" id="UP001595710">
    <property type="component" value="Unassembled WGS sequence"/>
</dbReference>
<proteinExistence type="predicted"/>
<feature type="transmembrane region" description="Helical" evidence="1">
    <location>
        <begin position="64"/>
        <end position="91"/>
    </location>
</feature>
<keyword evidence="3" id="KW-1185">Reference proteome</keyword>
<evidence type="ECO:0000256" key="1">
    <source>
        <dbReference type="SAM" id="Phobius"/>
    </source>
</evidence>
<dbReference type="RefSeq" id="WP_215999572.1">
    <property type="nucleotide sequence ID" value="NZ_JAUFQI010000001.1"/>
</dbReference>
<accession>A0ABV7WQ44</accession>
<gene>
    <name evidence="2" type="ORF">ACFOND_02245</name>
</gene>
<comment type="caution">
    <text evidence="2">The sequence shown here is derived from an EMBL/GenBank/DDBJ whole genome shotgun (WGS) entry which is preliminary data.</text>
</comment>
<name>A0ABV7WQ44_9GAMM</name>
<dbReference type="EMBL" id="JBHRYN010000005">
    <property type="protein sequence ID" value="MFC3700444.1"/>
    <property type="molecule type" value="Genomic_DNA"/>
</dbReference>
<keyword evidence="1" id="KW-0472">Membrane</keyword>
<feature type="transmembrane region" description="Helical" evidence="1">
    <location>
        <begin position="6"/>
        <end position="24"/>
    </location>
</feature>
<reference evidence="3" key="1">
    <citation type="journal article" date="2019" name="Int. J. Syst. Evol. Microbiol.">
        <title>The Global Catalogue of Microorganisms (GCM) 10K type strain sequencing project: providing services to taxonomists for standard genome sequencing and annotation.</title>
        <authorList>
            <consortium name="The Broad Institute Genomics Platform"/>
            <consortium name="The Broad Institute Genome Sequencing Center for Infectious Disease"/>
            <person name="Wu L."/>
            <person name="Ma J."/>
        </authorList>
    </citation>
    <scope>NUCLEOTIDE SEQUENCE [LARGE SCALE GENOMIC DNA]</scope>
    <source>
        <strain evidence="3">CECT 8288</strain>
    </source>
</reference>
<evidence type="ECO:0000313" key="3">
    <source>
        <dbReference type="Proteomes" id="UP001595710"/>
    </source>
</evidence>
<dbReference type="InterPro" id="IPR001129">
    <property type="entry name" value="Membr-assoc_MAPEG"/>
</dbReference>
<feature type="transmembrane region" description="Helical" evidence="1">
    <location>
        <begin position="111"/>
        <end position="130"/>
    </location>
</feature>
<keyword evidence="1" id="KW-1133">Transmembrane helix</keyword>
<organism evidence="2 3">
    <name type="scientific">Reinekea marina</name>
    <dbReference type="NCBI Taxonomy" id="1310421"/>
    <lineage>
        <taxon>Bacteria</taxon>
        <taxon>Pseudomonadati</taxon>
        <taxon>Pseudomonadota</taxon>
        <taxon>Gammaproteobacteria</taxon>
        <taxon>Oceanospirillales</taxon>
        <taxon>Saccharospirillaceae</taxon>
        <taxon>Reinekea</taxon>
    </lineage>
</organism>
<evidence type="ECO:0000313" key="2">
    <source>
        <dbReference type="EMBL" id="MFC3700444.1"/>
    </source>
</evidence>
<sequence>MIYPMFAMIMLTFFIGLYTFYVRVQSVRRREVNYRAYLLMKSEQFPEQVQKAGRSFNNQFEIPMLFYVVCLAFLALDINSEFALVMAWVFFGLRVVHAGIHLTYNHLMHRFSVFWMSALAALAMWINLVLNIA</sequence>
<protein>
    <submittedName>
        <fullName evidence="2">MAPEG family protein</fullName>
    </submittedName>
</protein>